<comment type="caution">
    <text evidence="2">The sequence shown here is derived from an EMBL/GenBank/DDBJ whole genome shotgun (WGS) entry which is preliminary data.</text>
</comment>
<dbReference type="EMBL" id="LNIX01000001">
    <property type="protein sequence ID" value="OXA64079.1"/>
    <property type="molecule type" value="Genomic_DNA"/>
</dbReference>
<feature type="chain" id="PRO_5013031000" description="Secreted protein" evidence="1">
    <location>
        <begin position="22"/>
        <end position="164"/>
    </location>
</feature>
<protein>
    <recommendedName>
        <fullName evidence="4">Secreted protein</fullName>
    </recommendedName>
</protein>
<dbReference type="Proteomes" id="UP000198287">
    <property type="component" value="Unassembled WGS sequence"/>
</dbReference>
<keyword evidence="3" id="KW-1185">Reference proteome</keyword>
<reference evidence="2 3" key="1">
    <citation type="submission" date="2015-12" db="EMBL/GenBank/DDBJ databases">
        <title>The genome of Folsomia candida.</title>
        <authorList>
            <person name="Faddeeva A."/>
            <person name="Derks M.F."/>
            <person name="Anvar Y."/>
            <person name="Smit S."/>
            <person name="Van Straalen N."/>
            <person name="Roelofs D."/>
        </authorList>
    </citation>
    <scope>NUCLEOTIDE SEQUENCE [LARGE SCALE GENOMIC DNA]</scope>
    <source>
        <strain evidence="2 3">VU population</strain>
        <tissue evidence="2">Whole body</tissue>
    </source>
</reference>
<gene>
    <name evidence="2" type="ORF">Fcan01_03429</name>
</gene>
<dbReference type="AlphaFoldDB" id="A0A226F2R5"/>
<evidence type="ECO:0000256" key="1">
    <source>
        <dbReference type="SAM" id="SignalP"/>
    </source>
</evidence>
<accession>A0A226F2R5</accession>
<sequence length="164" mass="18778">MCTKFINLLGIPAFLFIVCLSHEKSKTADAASFVVGMFGNNNYNKRQVYSAEPQNFFDMISRVPISLLDIEAMYRNITRQVTTKYCQVCRTPVALWVLSPLSPCYDITKEDCPVGVVCCHHHLPDALLQENQLKRSDVQVEHDEWNEDEFDPSTFRQDPIPGDF</sequence>
<evidence type="ECO:0000313" key="2">
    <source>
        <dbReference type="EMBL" id="OXA64079.1"/>
    </source>
</evidence>
<evidence type="ECO:0000313" key="3">
    <source>
        <dbReference type="Proteomes" id="UP000198287"/>
    </source>
</evidence>
<proteinExistence type="predicted"/>
<keyword evidence="1" id="KW-0732">Signal</keyword>
<feature type="signal peptide" evidence="1">
    <location>
        <begin position="1"/>
        <end position="21"/>
    </location>
</feature>
<evidence type="ECO:0008006" key="4">
    <source>
        <dbReference type="Google" id="ProtNLM"/>
    </source>
</evidence>
<organism evidence="2 3">
    <name type="scientific">Folsomia candida</name>
    <name type="common">Springtail</name>
    <dbReference type="NCBI Taxonomy" id="158441"/>
    <lineage>
        <taxon>Eukaryota</taxon>
        <taxon>Metazoa</taxon>
        <taxon>Ecdysozoa</taxon>
        <taxon>Arthropoda</taxon>
        <taxon>Hexapoda</taxon>
        <taxon>Collembola</taxon>
        <taxon>Entomobryomorpha</taxon>
        <taxon>Isotomoidea</taxon>
        <taxon>Isotomidae</taxon>
        <taxon>Proisotominae</taxon>
        <taxon>Folsomia</taxon>
    </lineage>
</organism>
<name>A0A226F2R5_FOLCA</name>